<accession>A0A077NDR6</accession>
<protein>
    <submittedName>
        <fullName evidence="2">Uncharacterized protein</fullName>
    </submittedName>
</protein>
<sequence>MKNTAIKAFAIPFFFSLLSTSAYSSELLQYGDNEQPPCAGEKRIYPSIAEAIEDFGDYYPENNSFKLINEKPLKVRLSPPAYKEDTADVKEHLVKRAIVYGVYRTFINSNNDKVTVVSYLVDSSGGKKLKGSPEYTVTLTEAQALTIVSKYVPVTNLSELIDDQCSFTKEFNELRYDDSGKKGFNKFFAELIKQSKA</sequence>
<feature type="signal peptide" evidence="1">
    <location>
        <begin position="1"/>
        <end position="24"/>
    </location>
</feature>
<feature type="chain" id="PRO_5001721908" evidence="1">
    <location>
        <begin position="25"/>
        <end position="197"/>
    </location>
</feature>
<dbReference type="HOGENOM" id="CLU_1401383_0_0_6"/>
<reference evidence="2" key="1">
    <citation type="submission" date="2013-07" db="EMBL/GenBank/DDBJ databases">
        <title>Sub-species coevolution in mutualistic symbiosis.</title>
        <authorList>
            <person name="Murfin K."/>
            <person name="Klassen J."/>
            <person name="Lee M."/>
            <person name="Forst S."/>
            <person name="Stock P."/>
            <person name="Goodrich-Blair H."/>
        </authorList>
    </citation>
    <scope>NUCLEOTIDE SEQUENCE [LARGE SCALE GENOMIC DNA]</scope>
    <source>
        <strain evidence="2">Puntauvense</strain>
    </source>
</reference>
<evidence type="ECO:0000256" key="1">
    <source>
        <dbReference type="SAM" id="SignalP"/>
    </source>
</evidence>
<keyword evidence="1" id="KW-0732">Signal</keyword>
<organism evidence="2">
    <name type="scientific">Xenorhabdus bovienii str. puntauvense</name>
    <dbReference type="NCBI Taxonomy" id="1398201"/>
    <lineage>
        <taxon>Bacteria</taxon>
        <taxon>Pseudomonadati</taxon>
        <taxon>Pseudomonadota</taxon>
        <taxon>Gammaproteobacteria</taxon>
        <taxon>Enterobacterales</taxon>
        <taxon>Morganellaceae</taxon>
        <taxon>Xenorhabdus</taxon>
    </lineage>
</organism>
<dbReference type="Proteomes" id="UP000028511">
    <property type="component" value="Unassembled WGS sequence"/>
</dbReference>
<dbReference type="RefSeq" id="WP_038216623.1">
    <property type="nucleotide sequence ID" value="NZ_CAWLWN010000187.1"/>
</dbReference>
<gene>
    <name evidence="2" type="ORF">XBP1_2100024</name>
</gene>
<dbReference type="EMBL" id="CBSW010000125">
    <property type="protein sequence ID" value="CDG96493.1"/>
    <property type="molecule type" value="Genomic_DNA"/>
</dbReference>
<dbReference type="AlphaFoldDB" id="A0A077NDR6"/>
<name>A0A077NDR6_XENBV</name>
<proteinExistence type="predicted"/>
<comment type="caution">
    <text evidence="2">The sequence shown here is derived from an EMBL/GenBank/DDBJ whole genome shotgun (WGS) entry which is preliminary data.</text>
</comment>
<evidence type="ECO:0000313" key="2">
    <source>
        <dbReference type="EMBL" id="CDG96493.1"/>
    </source>
</evidence>